<feature type="transmembrane region" description="Helical" evidence="7">
    <location>
        <begin position="132"/>
        <end position="153"/>
    </location>
</feature>
<reference evidence="9 10" key="1">
    <citation type="submission" date="2017-06" db="EMBL/GenBank/DDBJ databases">
        <title>Genome sequence of Bacillus sonorensis strain SRCM101395.</title>
        <authorList>
            <person name="Cho S.H."/>
        </authorList>
    </citation>
    <scope>NUCLEOTIDE SEQUENCE [LARGE SCALE GENOMIC DNA]</scope>
    <source>
        <strain evidence="9 10">SRCM101395</strain>
    </source>
</reference>
<dbReference type="InterPro" id="IPR034026">
    <property type="entry name" value="EssA"/>
</dbReference>
<organism evidence="9 10">
    <name type="scientific">Bacillus sonorensis</name>
    <dbReference type="NCBI Taxonomy" id="119858"/>
    <lineage>
        <taxon>Bacteria</taxon>
        <taxon>Bacillati</taxon>
        <taxon>Bacillota</taxon>
        <taxon>Bacilli</taxon>
        <taxon>Bacillales</taxon>
        <taxon>Bacillaceae</taxon>
        <taxon>Bacillus</taxon>
    </lineage>
</organism>
<dbReference type="InterPro" id="IPR018920">
    <property type="entry name" value="EssA/YueC"/>
</dbReference>
<evidence type="ECO:0000256" key="1">
    <source>
        <dbReference type="ARBA" id="ARBA00004162"/>
    </source>
</evidence>
<dbReference type="NCBIfam" id="TIGR03927">
    <property type="entry name" value="T7SS_EssA_Firm"/>
    <property type="match status" value="1"/>
</dbReference>
<evidence type="ECO:0000256" key="7">
    <source>
        <dbReference type="SAM" id="Phobius"/>
    </source>
</evidence>
<dbReference type="Proteomes" id="UP000196877">
    <property type="component" value="Chromosome"/>
</dbReference>
<keyword evidence="10" id="KW-1185">Reference proteome</keyword>
<evidence type="ECO:0000256" key="4">
    <source>
        <dbReference type="ARBA" id="ARBA00022692"/>
    </source>
</evidence>
<dbReference type="GeneID" id="92854907"/>
<feature type="chain" id="PRO_5046765166" description="Type VII secretion protein EssA" evidence="8">
    <location>
        <begin position="29"/>
        <end position="162"/>
    </location>
</feature>
<proteinExistence type="inferred from homology"/>
<dbReference type="RefSeq" id="WP_006638912.1">
    <property type="nucleotide sequence ID" value="NZ_BORD01000001.1"/>
</dbReference>
<evidence type="ECO:0000313" key="9">
    <source>
        <dbReference type="EMBL" id="ASB90597.1"/>
    </source>
</evidence>
<gene>
    <name evidence="9" type="ORF">S101395_04095</name>
</gene>
<keyword evidence="4 7" id="KW-0812">Transmembrane</keyword>
<evidence type="ECO:0000256" key="6">
    <source>
        <dbReference type="ARBA" id="ARBA00023136"/>
    </source>
</evidence>
<evidence type="ECO:0000256" key="8">
    <source>
        <dbReference type="SAM" id="SignalP"/>
    </source>
</evidence>
<keyword evidence="3" id="KW-1003">Cell membrane</keyword>
<dbReference type="Pfam" id="PF10661">
    <property type="entry name" value="EssA"/>
    <property type="match status" value="1"/>
</dbReference>
<name>A0ABM6LMH7_9BACI</name>
<evidence type="ECO:0000256" key="3">
    <source>
        <dbReference type="ARBA" id="ARBA00022475"/>
    </source>
</evidence>
<keyword evidence="6 7" id="KW-0472">Membrane</keyword>
<comment type="similarity">
    <text evidence="2">Belongs to the EssA family.</text>
</comment>
<evidence type="ECO:0000313" key="10">
    <source>
        <dbReference type="Proteomes" id="UP000196877"/>
    </source>
</evidence>
<accession>A0ABM6LMH7</accession>
<protein>
    <recommendedName>
        <fullName evidence="11">Type VII secretion protein EssA</fullName>
    </recommendedName>
</protein>
<sequence>MRRNANWGKKGIMAIMLSFFLFTPLVKAEETDNVDVKPNEYKRQDIEVNTDYIQEEEPEYKGDITIPEELKNFSFKETNKLDPKEELKEIFTVTSDEPNTVVAQLKQLNLSFDSEPSRLGKEDTDSTDQQSLILPILYGVLILLGIAGLFFLIPRIAGQQKK</sequence>
<feature type="signal peptide" evidence="8">
    <location>
        <begin position="1"/>
        <end position="28"/>
    </location>
</feature>
<evidence type="ECO:0000256" key="2">
    <source>
        <dbReference type="ARBA" id="ARBA00008570"/>
    </source>
</evidence>
<comment type="subcellular location">
    <subcellularLocation>
        <location evidence="1">Cell membrane</location>
        <topology evidence="1">Single-pass membrane protein</topology>
    </subcellularLocation>
</comment>
<evidence type="ECO:0000256" key="5">
    <source>
        <dbReference type="ARBA" id="ARBA00022989"/>
    </source>
</evidence>
<keyword evidence="8" id="KW-0732">Signal</keyword>
<evidence type="ECO:0008006" key="11">
    <source>
        <dbReference type="Google" id="ProtNLM"/>
    </source>
</evidence>
<dbReference type="EMBL" id="CP021920">
    <property type="protein sequence ID" value="ASB90597.1"/>
    <property type="molecule type" value="Genomic_DNA"/>
</dbReference>
<keyword evidence="5 7" id="KW-1133">Transmembrane helix</keyword>